<sequence length="300" mass="34212">MRFAPFLHVVGTLFSSTASEPQKLELPFDSTAERDAKCSPAGLPTTTTIMVQNIPQSFPPRMVCMRMYLSEWHGHHRRAHEQRLILSFNAPRFERPYTPDSVCSSSASDNGYEYPLRAESMGYDEEPLWDNHTVTETLPDFYPVDAHSGWPNSISSALPHDEAINTGGITHETSRYFFAGGLQESFSTSDRAASATWYENTTAYGVAQRNPAFDVDRVPEETYFKVEWHGSTASFVRSRVRREKTTKDKKEKKRRERIIHLETLSYVWEPPTKKGRTGGKMKSGNMFSLTRRMQKVALNN</sequence>
<dbReference type="AlphaFoldDB" id="A0A0C9TDC5"/>
<proteinExistence type="predicted"/>
<evidence type="ECO:0000313" key="1">
    <source>
        <dbReference type="EMBL" id="KIJ27233.1"/>
    </source>
</evidence>
<dbReference type="HOGENOM" id="CLU_928034_0_0_1"/>
<dbReference type="Proteomes" id="UP000054279">
    <property type="component" value="Unassembled WGS sequence"/>
</dbReference>
<gene>
    <name evidence="1" type="ORF">M422DRAFT_55146</name>
</gene>
<protein>
    <submittedName>
        <fullName evidence="1">Uncharacterized protein</fullName>
    </submittedName>
</protein>
<reference evidence="1 2" key="1">
    <citation type="submission" date="2014-06" db="EMBL/GenBank/DDBJ databases">
        <title>Evolutionary Origins and Diversification of the Mycorrhizal Mutualists.</title>
        <authorList>
            <consortium name="DOE Joint Genome Institute"/>
            <consortium name="Mycorrhizal Genomics Consortium"/>
            <person name="Kohler A."/>
            <person name="Kuo A."/>
            <person name="Nagy L.G."/>
            <person name="Floudas D."/>
            <person name="Copeland A."/>
            <person name="Barry K.W."/>
            <person name="Cichocki N."/>
            <person name="Veneault-Fourrey C."/>
            <person name="LaButti K."/>
            <person name="Lindquist E.A."/>
            <person name="Lipzen A."/>
            <person name="Lundell T."/>
            <person name="Morin E."/>
            <person name="Murat C."/>
            <person name="Riley R."/>
            <person name="Ohm R."/>
            <person name="Sun H."/>
            <person name="Tunlid A."/>
            <person name="Henrissat B."/>
            <person name="Grigoriev I.V."/>
            <person name="Hibbett D.S."/>
            <person name="Martin F."/>
        </authorList>
    </citation>
    <scope>NUCLEOTIDE SEQUENCE [LARGE SCALE GENOMIC DNA]</scope>
    <source>
        <strain evidence="1 2">SS14</strain>
    </source>
</reference>
<organism evidence="1 2">
    <name type="scientific">Sphaerobolus stellatus (strain SS14)</name>
    <dbReference type="NCBI Taxonomy" id="990650"/>
    <lineage>
        <taxon>Eukaryota</taxon>
        <taxon>Fungi</taxon>
        <taxon>Dikarya</taxon>
        <taxon>Basidiomycota</taxon>
        <taxon>Agaricomycotina</taxon>
        <taxon>Agaricomycetes</taxon>
        <taxon>Phallomycetidae</taxon>
        <taxon>Geastrales</taxon>
        <taxon>Sphaerobolaceae</taxon>
        <taxon>Sphaerobolus</taxon>
    </lineage>
</organism>
<dbReference type="EMBL" id="KN837342">
    <property type="protein sequence ID" value="KIJ27233.1"/>
    <property type="molecule type" value="Genomic_DNA"/>
</dbReference>
<keyword evidence="2" id="KW-1185">Reference proteome</keyword>
<name>A0A0C9TDC5_SPHS4</name>
<accession>A0A0C9TDC5</accession>
<evidence type="ECO:0000313" key="2">
    <source>
        <dbReference type="Proteomes" id="UP000054279"/>
    </source>
</evidence>